<evidence type="ECO:0000256" key="1">
    <source>
        <dbReference type="SAM" id="MobiDB-lite"/>
    </source>
</evidence>
<name>A0ABD0JEX6_9CAEN</name>
<sequence>MQSRHSLLSLTSSLLKSKCPTTFARVVKRTSGETIIEGACWNGALAGSTRNAGPPVHKIYCSVHVLPTIFLVQASSPLVDTQLVSPGPSNWKRKRKRAHQASH</sequence>
<evidence type="ECO:0008006" key="4">
    <source>
        <dbReference type="Google" id="ProtNLM"/>
    </source>
</evidence>
<keyword evidence="3" id="KW-1185">Reference proteome</keyword>
<feature type="region of interest" description="Disordered" evidence="1">
    <location>
        <begin position="81"/>
        <end position="103"/>
    </location>
</feature>
<organism evidence="2 3">
    <name type="scientific">Batillaria attramentaria</name>
    <dbReference type="NCBI Taxonomy" id="370345"/>
    <lineage>
        <taxon>Eukaryota</taxon>
        <taxon>Metazoa</taxon>
        <taxon>Spiralia</taxon>
        <taxon>Lophotrochozoa</taxon>
        <taxon>Mollusca</taxon>
        <taxon>Gastropoda</taxon>
        <taxon>Caenogastropoda</taxon>
        <taxon>Sorbeoconcha</taxon>
        <taxon>Cerithioidea</taxon>
        <taxon>Batillariidae</taxon>
        <taxon>Batillaria</taxon>
    </lineage>
</organism>
<feature type="compositionally biased region" description="Basic residues" evidence="1">
    <location>
        <begin position="91"/>
        <end position="103"/>
    </location>
</feature>
<reference evidence="2 3" key="1">
    <citation type="journal article" date="2023" name="Sci. Data">
        <title>Genome assembly of the Korean intertidal mud-creeper Batillaria attramentaria.</title>
        <authorList>
            <person name="Patra A.K."/>
            <person name="Ho P.T."/>
            <person name="Jun S."/>
            <person name="Lee S.J."/>
            <person name="Kim Y."/>
            <person name="Won Y.J."/>
        </authorList>
    </citation>
    <scope>NUCLEOTIDE SEQUENCE [LARGE SCALE GENOMIC DNA]</scope>
    <source>
        <strain evidence="2">Wonlab-2016</strain>
    </source>
</reference>
<dbReference type="AlphaFoldDB" id="A0ABD0JEX6"/>
<comment type="caution">
    <text evidence="2">The sequence shown here is derived from an EMBL/GenBank/DDBJ whole genome shotgun (WGS) entry which is preliminary data.</text>
</comment>
<dbReference type="Proteomes" id="UP001519460">
    <property type="component" value="Unassembled WGS sequence"/>
</dbReference>
<evidence type="ECO:0000313" key="2">
    <source>
        <dbReference type="EMBL" id="KAK7473358.1"/>
    </source>
</evidence>
<evidence type="ECO:0000313" key="3">
    <source>
        <dbReference type="Proteomes" id="UP001519460"/>
    </source>
</evidence>
<dbReference type="EMBL" id="JACVVK020000473">
    <property type="protein sequence ID" value="KAK7473358.1"/>
    <property type="molecule type" value="Genomic_DNA"/>
</dbReference>
<protein>
    <recommendedName>
        <fullName evidence="4">Secreted protein</fullName>
    </recommendedName>
</protein>
<gene>
    <name evidence="2" type="ORF">BaRGS_00035406</name>
</gene>
<proteinExistence type="predicted"/>
<accession>A0ABD0JEX6</accession>